<dbReference type="PROSITE" id="PS51460">
    <property type="entry name" value="GAR"/>
    <property type="match status" value="1"/>
</dbReference>
<sequence>MQRSPSALIESISALRISDPDDSDNETASATRGKPHNGVPLLEAPPVRALLAETAANIDEIRRAIFVAEEQRHTGRFLPPPVADAADEAAGEAAQPSELDQALMSLDGQLGSVSGAMSSLEASIEALEAACTPKLGNGNGVDGEMAAWAEGRSRRDSTGSQASLSSFASFDDAVRSRNGGASGTAALRREFVALSAEWAKVQQEAETLKRELGEDKYVSVFQNVSGQASGMMDSLDKALAVCADFITSATTLRAEAADFEDEREERNARLADLRARRHVFEVKRGHYGPACEQVFGVLERGLRDRATSNGSVLRSFMELKSRWRALREAMSRMEKEMRRVEAQLLYSGHASSDSPASSSVISVASPGASSSNSGTPTRPRVGPKSSMRTSPGMPARRSPSAGNLVGIAASGIAAPPKPPKSARRLSSIGPDGPHAIPVRTSSAAYAQTPGSSSLTPPASRLRKAPSSNTMRTQEPAGRFGAVPPPHLADRPAWKGSSKVQDEVEVNERSVHVSASGRTTPGSSFSPSRPHRLRPQQDPPVPPSSYRPPGLFAPPFSARSKTPQPQPTWSRGASEPPPDLDFNSHARRAAPSVGDSSMEDVGNVSLDSFTSRPARPSSVAGMYYRPPSAAGTVTDERGNKRNSLIPRLAMQSSQGATGSRPSSAMSHASNSAFASSPRGHYAGPSRSTMQTPEPTIAARVQRLSMFAKPSRGTPSTSSPATKRSSRPPPSRYNVGTAPSVTSPLNISKTSGRTTPLSAAALAAVPHAGLPATRSVSGASSVSNFRATRSGGRATPTFSDAGNSSVGGYSAWNGGASRGGALEQYRPNPADALDVEVAYIINALGVGLERVSEPLPRGFKAEPRPGQEVQAQYSIGGAKPVMCKLLELHRPAGSAGARSGTKVRKVLARVGGGWIDLEQHVLSRLGAV</sequence>
<feature type="region of interest" description="Disordered" evidence="2">
    <location>
        <begin position="770"/>
        <end position="797"/>
    </location>
</feature>
<name>A0A316Z9M8_9BASI</name>
<feature type="compositionally biased region" description="Polar residues" evidence="2">
    <location>
        <begin position="649"/>
        <end position="673"/>
    </location>
</feature>
<feature type="compositionally biased region" description="Basic and acidic residues" evidence="2">
    <location>
        <begin position="499"/>
        <end position="510"/>
    </location>
</feature>
<feature type="compositionally biased region" description="Pro residues" evidence="2">
    <location>
        <begin position="536"/>
        <end position="545"/>
    </location>
</feature>
<feature type="compositionally biased region" description="Polar residues" evidence="2">
    <location>
        <begin position="711"/>
        <end position="721"/>
    </location>
</feature>
<feature type="region of interest" description="Disordered" evidence="2">
    <location>
        <begin position="1"/>
        <end position="41"/>
    </location>
</feature>
<dbReference type="RefSeq" id="XP_025597931.1">
    <property type="nucleotide sequence ID" value="XM_025744182.1"/>
</dbReference>
<dbReference type="GO" id="GO:0030473">
    <property type="term" value="P:nuclear migration along microtubule"/>
    <property type="evidence" value="ECO:0007669"/>
    <property type="project" value="TreeGrafter"/>
</dbReference>
<evidence type="ECO:0000313" key="5">
    <source>
        <dbReference type="Proteomes" id="UP000245946"/>
    </source>
</evidence>
<feature type="domain" description="GAR" evidence="3">
    <location>
        <begin position="826"/>
        <end position="926"/>
    </location>
</feature>
<feature type="compositionally biased region" description="Polar residues" evidence="2">
    <location>
        <begin position="772"/>
        <end position="785"/>
    </location>
</feature>
<dbReference type="EMBL" id="KZ819294">
    <property type="protein sequence ID" value="PWN97652.1"/>
    <property type="molecule type" value="Genomic_DNA"/>
</dbReference>
<dbReference type="PANTHER" id="PTHR37271:SF1">
    <property type="entry name" value="KARYOGAMY PROTEIN KAR9"/>
    <property type="match status" value="1"/>
</dbReference>
<feature type="region of interest" description="Disordered" evidence="2">
    <location>
        <begin position="348"/>
        <end position="691"/>
    </location>
</feature>
<feature type="compositionally biased region" description="Polar residues" evidence="2">
    <location>
        <begin position="515"/>
        <end position="526"/>
    </location>
</feature>
<feature type="compositionally biased region" description="Polar residues" evidence="2">
    <location>
        <begin position="439"/>
        <end position="456"/>
    </location>
</feature>
<dbReference type="Proteomes" id="UP000245946">
    <property type="component" value="Unassembled WGS sequence"/>
</dbReference>
<dbReference type="GO" id="GO:0051293">
    <property type="term" value="P:establishment of spindle localization"/>
    <property type="evidence" value="ECO:0007669"/>
    <property type="project" value="TreeGrafter"/>
</dbReference>
<dbReference type="PANTHER" id="PTHR37271">
    <property type="entry name" value="KARYOGAMY PROTEIN KAR9"/>
    <property type="match status" value="1"/>
</dbReference>
<dbReference type="GO" id="GO:0005938">
    <property type="term" value="C:cell cortex"/>
    <property type="evidence" value="ECO:0007669"/>
    <property type="project" value="TreeGrafter"/>
</dbReference>
<feature type="compositionally biased region" description="Polar residues" evidence="2">
    <location>
        <begin position="558"/>
        <end position="570"/>
    </location>
</feature>
<dbReference type="GO" id="GO:0043332">
    <property type="term" value="C:mating projection tip"/>
    <property type="evidence" value="ECO:0007669"/>
    <property type="project" value="TreeGrafter"/>
</dbReference>
<evidence type="ECO:0000259" key="3">
    <source>
        <dbReference type="PROSITE" id="PS51460"/>
    </source>
</evidence>
<protein>
    <recommendedName>
        <fullName evidence="3">GAR domain-containing protein</fullName>
    </recommendedName>
</protein>
<dbReference type="InterPro" id="IPR013889">
    <property type="entry name" value="Karyogamy_KAR9"/>
</dbReference>
<feature type="region of interest" description="Disordered" evidence="2">
    <location>
        <begin position="707"/>
        <end position="750"/>
    </location>
</feature>
<feature type="coiled-coil region" evidence="1">
    <location>
        <begin position="249"/>
        <end position="276"/>
    </location>
</feature>
<proteinExistence type="predicted"/>
<dbReference type="STRING" id="58919.A0A316Z9M8"/>
<evidence type="ECO:0000313" key="4">
    <source>
        <dbReference type="EMBL" id="PWN97652.1"/>
    </source>
</evidence>
<evidence type="ECO:0000256" key="1">
    <source>
        <dbReference type="SAM" id="Coils"/>
    </source>
</evidence>
<dbReference type="InterPro" id="IPR003108">
    <property type="entry name" value="GAR_dom"/>
</dbReference>
<gene>
    <name evidence="4" type="ORF">FA09DRAFT_339145</name>
</gene>
<dbReference type="AlphaFoldDB" id="A0A316Z9M8"/>
<feature type="compositionally biased region" description="Low complexity" evidence="2">
    <location>
        <begin position="348"/>
        <end position="373"/>
    </location>
</feature>
<evidence type="ECO:0000256" key="2">
    <source>
        <dbReference type="SAM" id="MobiDB-lite"/>
    </source>
</evidence>
<dbReference type="Pfam" id="PF08580">
    <property type="entry name" value="KAR9"/>
    <property type="match status" value="1"/>
</dbReference>
<dbReference type="OrthoDB" id="5559380at2759"/>
<accession>A0A316Z9M8</accession>
<keyword evidence="1" id="KW-0175">Coiled coil</keyword>
<keyword evidence="5" id="KW-1185">Reference proteome</keyword>
<organism evidence="4 5">
    <name type="scientific">Tilletiopsis washingtonensis</name>
    <dbReference type="NCBI Taxonomy" id="58919"/>
    <lineage>
        <taxon>Eukaryota</taxon>
        <taxon>Fungi</taxon>
        <taxon>Dikarya</taxon>
        <taxon>Basidiomycota</taxon>
        <taxon>Ustilaginomycotina</taxon>
        <taxon>Exobasidiomycetes</taxon>
        <taxon>Entylomatales</taxon>
        <taxon>Entylomatales incertae sedis</taxon>
        <taxon>Tilletiopsis</taxon>
    </lineage>
</organism>
<dbReference type="GO" id="GO:0008017">
    <property type="term" value="F:microtubule binding"/>
    <property type="evidence" value="ECO:0007669"/>
    <property type="project" value="InterPro"/>
</dbReference>
<feature type="compositionally biased region" description="Polar residues" evidence="2">
    <location>
        <begin position="735"/>
        <end position="750"/>
    </location>
</feature>
<dbReference type="GeneID" id="37271726"/>
<reference evidence="4 5" key="1">
    <citation type="journal article" date="2018" name="Mol. Biol. Evol.">
        <title>Broad Genomic Sampling Reveals a Smut Pathogenic Ancestry of the Fungal Clade Ustilaginomycotina.</title>
        <authorList>
            <person name="Kijpornyongpan T."/>
            <person name="Mondo S.J."/>
            <person name="Barry K."/>
            <person name="Sandor L."/>
            <person name="Lee J."/>
            <person name="Lipzen A."/>
            <person name="Pangilinan J."/>
            <person name="LaButti K."/>
            <person name="Hainaut M."/>
            <person name="Henrissat B."/>
            <person name="Grigoriev I.V."/>
            <person name="Spatafora J.W."/>
            <person name="Aime M.C."/>
        </authorList>
    </citation>
    <scope>NUCLEOTIDE SEQUENCE [LARGE SCALE GENOMIC DNA]</scope>
    <source>
        <strain evidence="4 5">MCA 4186</strain>
    </source>
</reference>
<dbReference type="GO" id="GO:0005816">
    <property type="term" value="C:spindle pole body"/>
    <property type="evidence" value="ECO:0007669"/>
    <property type="project" value="TreeGrafter"/>
</dbReference>